<accession>A0A2N5W3Q8</accession>
<sequence length="110" mass="11840">MNSVQTTPSYRWQYIATAEQIKIPARELVISKISNLPKKEAISLQEYLCVVLETRRHCLDSYCFAKSPGVATSVGLRGRAAAGHDFIAPRGCTGHGSKSPAPVSGVHEAG</sequence>
<gene>
    <name evidence="2" type="ORF">PCANC_01239</name>
</gene>
<comment type="caution">
    <text evidence="2">The sequence shown here is derived from an EMBL/GenBank/DDBJ whole genome shotgun (WGS) entry which is preliminary data.</text>
</comment>
<dbReference type="AlphaFoldDB" id="A0A2N5W3Q8"/>
<evidence type="ECO:0000313" key="2">
    <source>
        <dbReference type="EMBL" id="PLW56879.1"/>
    </source>
</evidence>
<evidence type="ECO:0000313" key="3">
    <source>
        <dbReference type="Proteomes" id="UP000235388"/>
    </source>
</evidence>
<proteinExistence type="predicted"/>
<keyword evidence="3" id="KW-1185">Reference proteome</keyword>
<dbReference type="EMBL" id="PGCJ01000016">
    <property type="protein sequence ID" value="PLW56879.1"/>
    <property type="molecule type" value="Genomic_DNA"/>
</dbReference>
<organism evidence="2 3">
    <name type="scientific">Puccinia coronata f. sp. avenae</name>
    <dbReference type="NCBI Taxonomy" id="200324"/>
    <lineage>
        <taxon>Eukaryota</taxon>
        <taxon>Fungi</taxon>
        <taxon>Dikarya</taxon>
        <taxon>Basidiomycota</taxon>
        <taxon>Pucciniomycotina</taxon>
        <taxon>Pucciniomycetes</taxon>
        <taxon>Pucciniales</taxon>
        <taxon>Pucciniaceae</taxon>
        <taxon>Puccinia</taxon>
    </lineage>
</organism>
<dbReference type="Proteomes" id="UP000235388">
    <property type="component" value="Unassembled WGS sequence"/>
</dbReference>
<name>A0A2N5W3Q8_9BASI</name>
<feature type="region of interest" description="Disordered" evidence="1">
    <location>
        <begin position="90"/>
        <end position="110"/>
    </location>
</feature>
<evidence type="ECO:0000256" key="1">
    <source>
        <dbReference type="SAM" id="MobiDB-lite"/>
    </source>
</evidence>
<protein>
    <submittedName>
        <fullName evidence="2">Uncharacterized protein</fullName>
    </submittedName>
</protein>
<reference evidence="2 3" key="1">
    <citation type="submission" date="2017-11" db="EMBL/GenBank/DDBJ databases">
        <title>De novo assembly and phasing of dikaryotic genomes from two isolates of Puccinia coronata f. sp. avenae, the causal agent of oat crown rust.</title>
        <authorList>
            <person name="Miller M.E."/>
            <person name="Zhang Y."/>
            <person name="Omidvar V."/>
            <person name="Sperschneider J."/>
            <person name="Schwessinger B."/>
            <person name="Raley C."/>
            <person name="Palmer J.M."/>
            <person name="Garnica D."/>
            <person name="Upadhyaya N."/>
            <person name="Rathjen J."/>
            <person name="Taylor J.M."/>
            <person name="Park R.F."/>
            <person name="Dodds P.N."/>
            <person name="Hirsch C.D."/>
            <person name="Kianian S.F."/>
            <person name="Figueroa M."/>
        </authorList>
    </citation>
    <scope>NUCLEOTIDE SEQUENCE [LARGE SCALE GENOMIC DNA]</scope>
    <source>
        <strain evidence="2">12NC29</strain>
    </source>
</reference>